<dbReference type="AlphaFoldDB" id="A0A091DX63"/>
<reference evidence="1 2" key="1">
    <citation type="submission" date="2013-11" db="EMBL/GenBank/DDBJ databases">
        <title>The Damaraland mole rat (Fukomys damarensis) genome and evolution of African mole rats.</title>
        <authorList>
            <person name="Gladyshev V.N."/>
            <person name="Fang X."/>
        </authorList>
    </citation>
    <scope>NUCLEOTIDE SEQUENCE [LARGE SCALE GENOMIC DNA]</scope>
    <source>
        <tissue evidence="1">Liver</tissue>
    </source>
</reference>
<accession>A0A091DX63</accession>
<evidence type="ECO:0000313" key="1">
    <source>
        <dbReference type="EMBL" id="KFO27416.1"/>
    </source>
</evidence>
<sequence length="123" mass="13598">MALHPPWLLYPRLNQPETVTPGKPSCIPLLVSITLGQMPQQASVTQSEQIRENTGQFKEILVDNLAEIRQLVMAEPKFTPTSELTLTVYSSVTGLAFSSPMQNFLSSTLLGPKFHETPSPVVY</sequence>
<proteinExistence type="predicted"/>
<evidence type="ECO:0000313" key="2">
    <source>
        <dbReference type="Proteomes" id="UP000028990"/>
    </source>
</evidence>
<organism evidence="1 2">
    <name type="scientific">Fukomys damarensis</name>
    <name type="common">Damaraland mole rat</name>
    <name type="synonym">Cryptomys damarensis</name>
    <dbReference type="NCBI Taxonomy" id="885580"/>
    <lineage>
        <taxon>Eukaryota</taxon>
        <taxon>Metazoa</taxon>
        <taxon>Chordata</taxon>
        <taxon>Craniata</taxon>
        <taxon>Vertebrata</taxon>
        <taxon>Euteleostomi</taxon>
        <taxon>Mammalia</taxon>
        <taxon>Eutheria</taxon>
        <taxon>Euarchontoglires</taxon>
        <taxon>Glires</taxon>
        <taxon>Rodentia</taxon>
        <taxon>Hystricomorpha</taxon>
        <taxon>Bathyergidae</taxon>
        <taxon>Fukomys</taxon>
    </lineage>
</organism>
<keyword evidence="2" id="KW-1185">Reference proteome</keyword>
<gene>
    <name evidence="1" type="ORF">H920_11217</name>
</gene>
<dbReference type="EMBL" id="KN122922">
    <property type="protein sequence ID" value="KFO27416.1"/>
    <property type="molecule type" value="Genomic_DNA"/>
</dbReference>
<protein>
    <submittedName>
        <fullName evidence="1">Uncharacterized protein</fullName>
    </submittedName>
</protein>
<dbReference type="Proteomes" id="UP000028990">
    <property type="component" value="Unassembled WGS sequence"/>
</dbReference>
<name>A0A091DX63_FUKDA</name>